<dbReference type="PANTHER" id="PTHR10773:SF19">
    <property type="match status" value="1"/>
</dbReference>
<dbReference type="InterPro" id="IPR057191">
    <property type="entry name" value="DUF7869"/>
</dbReference>
<evidence type="ECO:0000313" key="3">
    <source>
        <dbReference type="EMBL" id="JAT29858.1"/>
    </source>
</evidence>
<gene>
    <name evidence="2" type="ORF">g.42354</name>
    <name evidence="3" type="ORF">g.42355</name>
</gene>
<dbReference type="EMBL" id="GEBQ01010119">
    <property type="protein sequence ID" value="JAT29858.1"/>
    <property type="molecule type" value="Transcribed_RNA"/>
</dbReference>
<feature type="domain" description="DUF7869" evidence="1">
    <location>
        <begin position="304"/>
        <end position="457"/>
    </location>
</feature>
<organism evidence="2">
    <name type="scientific">Graphocephala atropunctata</name>
    <dbReference type="NCBI Taxonomy" id="36148"/>
    <lineage>
        <taxon>Eukaryota</taxon>
        <taxon>Metazoa</taxon>
        <taxon>Ecdysozoa</taxon>
        <taxon>Arthropoda</taxon>
        <taxon>Hexapoda</taxon>
        <taxon>Insecta</taxon>
        <taxon>Pterygota</taxon>
        <taxon>Neoptera</taxon>
        <taxon>Paraneoptera</taxon>
        <taxon>Hemiptera</taxon>
        <taxon>Auchenorrhyncha</taxon>
        <taxon>Membracoidea</taxon>
        <taxon>Cicadellidae</taxon>
        <taxon>Cicadellinae</taxon>
        <taxon>Cicadellini</taxon>
        <taxon>Graphocephala</taxon>
    </lineage>
</organism>
<dbReference type="AlphaFoldDB" id="A0A1B6LBY1"/>
<evidence type="ECO:0000313" key="2">
    <source>
        <dbReference type="EMBL" id="JAT21188.1"/>
    </source>
</evidence>
<sequence length="573" mass="66183">MPSGLPEAPKCSHNGPTYRCKSLRMSDIQEFHGSFYKTPVKTVQDSFILKHIEVSMPKRDRSKKNGGKKSVSVKYFVKVKGTTKFKIQVCQNTFLGVLNVSRFRVNNIAKNFAITGRMPVERRGGYRLNEQFHRKRESVKSFIETLKGVESHYCRGKSARQYLSCELNISKLLKMYNKSVSDPLKVKRTFFRNIFCQCYNVGFGSPVTDACSKCIELREKIKVEQNQAAKSMLMTQLRVHILRGKAFFAKLKVDDPQIITFSFDCQKNLTNPKVPDQAAYYSRQLYTYNLTIVQGSSKAKMTTDNVFTYTWMEHEYKKGSNEVCSAVFDVLSKTDFSTYKLIRLFADGCGGQNRNSIMVNMLSYFLMNNAPNNIKKIELIFPVPGHSFLPPDRVFGRIEKELKNLPNITNPKVYVEVFAKHATVRTMGEDCNVYNWKAAAIDYMKPLKQWHFKFNLTKRFIFSRNIQRTKVLVRGERSYNSDYDKAFCLTKASKFIKDIELTVIPKGVSVKKAKLKDVCHLLKKHFGDGWDKREDLEFFNTLMAQNGQVPEEDVPEEEDYCEGHHEENEDFVV</sequence>
<reference evidence="2" key="1">
    <citation type="submission" date="2015-11" db="EMBL/GenBank/DDBJ databases">
        <title>De novo transcriptome assembly of four potential Pierce s Disease insect vectors from Arizona vineyards.</title>
        <authorList>
            <person name="Tassone E.E."/>
        </authorList>
    </citation>
    <scope>NUCLEOTIDE SEQUENCE</scope>
</reference>
<proteinExistence type="predicted"/>
<dbReference type="Pfam" id="PF25273">
    <property type="entry name" value="DUF7869"/>
    <property type="match status" value="1"/>
</dbReference>
<dbReference type="PANTHER" id="PTHR10773">
    <property type="entry name" value="DNA-DIRECTED RNA POLYMERASES I, II, AND III SUBUNIT RPABC2"/>
    <property type="match status" value="1"/>
</dbReference>
<dbReference type="EMBL" id="GEBQ01018789">
    <property type="protein sequence ID" value="JAT21188.1"/>
    <property type="molecule type" value="Transcribed_RNA"/>
</dbReference>
<name>A0A1B6LBY1_9HEMI</name>
<accession>A0A1B6LBY1</accession>
<evidence type="ECO:0000259" key="1">
    <source>
        <dbReference type="Pfam" id="PF25273"/>
    </source>
</evidence>
<protein>
    <recommendedName>
        <fullName evidence="1">DUF7869 domain-containing protein</fullName>
    </recommendedName>
</protein>